<accession>A0A0N5CM63</accession>
<dbReference type="AlphaFoldDB" id="A0A0N5CM63"/>
<evidence type="ECO:0000313" key="3">
    <source>
        <dbReference type="WBParaSite" id="TCLT_0000123501-mRNA-1"/>
    </source>
</evidence>
<dbReference type="EMBL" id="UYYF01000143">
    <property type="protein sequence ID" value="VDM96567.1"/>
    <property type="molecule type" value="Genomic_DNA"/>
</dbReference>
<dbReference type="WBParaSite" id="TCLT_0000123501-mRNA-1">
    <property type="protein sequence ID" value="TCLT_0000123501-mRNA-1"/>
    <property type="gene ID" value="TCLT_0000123501"/>
</dbReference>
<name>A0A0N5CM63_THECL</name>
<reference evidence="3" key="1">
    <citation type="submission" date="2017-02" db="UniProtKB">
        <authorList>
            <consortium name="WormBaseParasite"/>
        </authorList>
    </citation>
    <scope>IDENTIFICATION</scope>
</reference>
<dbReference type="Proteomes" id="UP000276776">
    <property type="component" value="Unassembled WGS sequence"/>
</dbReference>
<protein>
    <submittedName>
        <fullName evidence="3">Exocyst subunit Exo70 family protein</fullName>
    </submittedName>
</protein>
<proteinExistence type="predicted"/>
<gene>
    <name evidence="1" type="ORF">TCLT_LOCUS1236</name>
</gene>
<evidence type="ECO:0000313" key="2">
    <source>
        <dbReference type="Proteomes" id="UP000276776"/>
    </source>
</evidence>
<organism evidence="3">
    <name type="scientific">Thelazia callipaeda</name>
    <name type="common">Oriental eyeworm</name>
    <name type="synonym">Parasitic nematode</name>
    <dbReference type="NCBI Taxonomy" id="103827"/>
    <lineage>
        <taxon>Eukaryota</taxon>
        <taxon>Metazoa</taxon>
        <taxon>Ecdysozoa</taxon>
        <taxon>Nematoda</taxon>
        <taxon>Chromadorea</taxon>
        <taxon>Rhabditida</taxon>
        <taxon>Spirurina</taxon>
        <taxon>Spiruromorpha</taxon>
        <taxon>Thelazioidea</taxon>
        <taxon>Thelaziidae</taxon>
        <taxon>Thelazia</taxon>
    </lineage>
</organism>
<sequence>MAEIPVRSATTNVRVSTVNDVITMERNATSRKRKEVMDRDDNVYATFVAVLLKQRRRDKRKDRGSAQQMVRGRVEGGLDRFGRMPRGRWPLYRFLYCEKFVCAISFQEMKKQVNSVTTSIAGHPCSQKQFLKVAQQCYEYMTKQELSGWKASIEKNVSVLYFYKTVIEFRRLVKNWEKLYLPTKELGRGLY</sequence>
<reference evidence="1 2" key="2">
    <citation type="submission" date="2018-11" db="EMBL/GenBank/DDBJ databases">
        <authorList>
            <consortium name="Pathogen Informatics"/>
        </authorList>
    </citation>
    <scope>NUCLEOTIDE SEQUENCE [LARGE SCALE GENOMIC DNA]</scope>
</reference>
<keyword evidence="2" id="KW-1185">Reference proteome</keyword>
<evidence type="ECO:0000313" key="1">
    <source>
        <dbReference type="EMBL" id="VDM96567.1"/>
    </source>
</evidence>